<accession>A0A4U0QG31</accession>
<dbReference type="RefSeq" id="WP_136858042.1">
    <property type="nucleotide sequence ID" value="NZ_SUNH01000035.1"/>
</dbReference>
<reference evidence="2 3" key="1">
    <citation type="submission" date="2019-04" db="EMBL/GenBank/DDBJ databases">
        <authorList>
            <person name="Li J."/>
        </authorList>
    </citation>
    <scope>NUCLEOTIDE SEQUENCE [LARGE SCALE GENOMIC DNA]</scope>
    <source>
        <strain evidence="2 3">CCTCC AB2016182</strain>
    </source>
</reference>
<gene>
    <name evidence="2" type="ORF">FA740_17215</name>
</gene>
<comment type="caution">
    <text evidence="2">The sequence shown here is derived from an EMBL/GenBank/DDBJ whole genome shotgun (WGS) entry which is preliminary data.</text>
</comment>
<dbReference type="PANTHER" id="PTHR42941:SF1">
    <property type="entry name" value="SLL1037 PROTEIN"/>
    <property type="match status" value="1"/>
</dbReference>
<dbReference type="PANTHER" id="PTHR42941">
    <property type="entry name" value="SLL1037 PROTEIN"/>
    <property type="match status" value="1"/>
</dbReference>
<organism evidence="2 3">
    <name type="scientific">Paracoccus hibiscisoli</name>
    <dbReference type="NCBI Taxonomy" id="2023261"/>
    <lineage>
        <taxon>Bacteria</taxon>
        <taxon>Pseudomonadati</taxon>
        <taxon>Pseudomonadota</taxon>
        <taxon>Alphaproteobacteria</taxon>
        <taxon>Rhodobacterales</taxon>
        <taxon>Paracoccaceae</taxon>
        <taxon>Paracoccus</taxon>
    </lineage>
</organism>
<evidence type="ECO:0000313" key="2">
    <source>
        <dbReference type="EMBL" id="TJZ80507.1"/>
    </source>
</evidence>
<evidence type="ECO:0000256" key="1">
    <source>
        <dbReference type="SAM" id="SignalP"/>
    </source>
</evidence>
<evidence type="ECO:0000313" key="3">
    <source>
        <dbReference type="Proteomes" id="UP000306223"/>
    </source>
</evidence>
<dbReference type="NCBIfam" id="TIGR02122">
    <property type="entry name" value="TRAP_TAXI"/>
    <property type="match status" value="1"/>
</dbReference>
<keyword evidence="1" id="KW-0732">Signal</keyword>
<feature type="chain" id="PRO_5020678997" evidence="1">
    <location>
        <begin position="23"/>
        <end position="332"/>
    </location>
</feature>
<dbReference type="OrthoDB" id="9776669at2"/>
<protein>
    <submittedName>
        <fullName evidence="2">TAXI family TRAP transporter solute-binding subunit</fullName>
    </submittedName>
</protein>
<dbReference type="EMBL" id="SUNH01000035">
    <property type="protein sequence ID" value="TJZ80507.1"/>
    <property type="molecule type" value="Genomic_DNA"/>
</dbReference>
<dbReference type="SUPFAM" id="SSF53850">
    <property type="entry name" value="Periplasmic binding protein-like II"/>
    <property type="match status" value="1"/>
</dbReference>
<name>A0A4U0QG31_9RHOB</name>
<dbReference type="Pfam" id="PF16868">
    <property type="entry name" value="NMT1_3"/>
    <property type="match status" value="1"/>
</dbReference>
<dbReference type="AlphaFoldDB" id="A0A4U0QG31"/>
<feature type="signal peptide" evidence="1">
    <location>
        <begin position="1"/>
        <end position="22"/>
    </location>
</feature>
<dbReference type="Gene3D" id="3.40.190.10">
    <property type="entry name" value="Periplasmic binding protein-like II"/>
    <property type="match status" value="2"/>
</dbReference>
<proteinExistence type="predicted"/>
<dbReference type="Proteomes" id="UP000306223">
    <property type="component" value="Unassembled WGS sequence"/>
</dbReference>
<keyword evidence="3" id="KW-1185">Reference proteome</keyword>
<sequence>MDHFKKVAAAAALSVMPLAVFADPVQLRLISQEPGGSWYSYGSTFGEIIESSEGAHQISVEVLPRGGGMTNPVAVSQGAADLGFVSAAAAVWARDGIGEEFEGREANNARAILGGLQLAYTTIAARRDYVERSGLTTFDEMVASDNPPRFVLKPAGSQVPIIANYMFEALDSSLEDMRSRGTITQISTAQIAQMLRDSTADVYIENSPVGQATMSEVTLTTPMVFVPASQQVLDHMAQLGAPEADMPEGSYPGQEGPYRTSMTPTILIANADMDDEVAYQLTRALVEQQERIAETFPALAEWDPESGAQPDQAVIDLHPGAARYYRERGWIE</sequence>
<dbReference type="InterPro" id="IPR011852">
    <property type="entry name" value="TRAP_TAXI"/>
</dbReference>